<protein>
    <recommendedName>
        <fullName evidence="1">Vacuolar ATPase assembly protein VMA22</fullName>
    </recommendedName>
</protein>
<dbReference type="GO" id="GO:0070072">
    <property type="term" value="P:vacuolar proton-transporting V-type ATPase complex assembly"/>
    <property type="evidence" value="ECO:0007669"/>
    <property type="project" value="InterPro"/>
</dbReference>
<name>A0A1X7VJ83_AMPQE</name>
<gene>
    <name evidence="2" type="primary">105316646</name>
</gene>
<dbReference type="STRING" id="400682.A0A1X7VJ83"/>
<organism evidence="2">
    <name type="scientific">Amphimedon queenslandica</name>
    <name type="common">Sponge</name>
    <dbReference type="NCBI Taxonomy" id="400682"/>
    <lineage>
        <taxon>Eukaryota</taxon>
        <taxon>Metazoa</taxon>
        <taxon>Porifera</taxon>
        <taxon>Demospongiae</taxon>
        <taxon>Heteroscleromorpha</taxon>
        <taxon>Haplosclerida</taxon>
        <taxon>Niphatidae</taxon>
        <taxon>Amphimedon</taxon>
    </lineage>
</organism>
<evidence type="ECO:0000313" key="2">
    <source>
        <dbReference type="EnsemblMetazoa" id="Aqu2.1.40406_001"/>
    </source>
</evidence>
<keyword evidence="3" id="KW-1185">Reference proteome</keyword>
<dbReference type="PANTHER" id="PTHR31996:SF2">
    <property type="entry name" value="COILED-COIL DOMAIN-CONTAINING PROTEIN 115"/>
    <property type="match status" value="1"/>
</dbReference>
<dbReference type="GO" id="GO:0051082">
    <property type="term" value="F:unfolded protein binding"/>
    <property type="evidence" value="ECO:0007669"/>
    <property type="project" value="TreeGrafter"/>
</dbReference>
<dbReference type="EnsemblMetazoa" id="Aqu2.1.40406_001">
    <property type="protein sequence ID" value="Aqu2.1.40406_001"/>
    <property type="gene ID" value="Aqu2.1.40406"/>
</dbReference>
<dbReference type="Proteomes" id="UP000007879">
    <property type="component" value="Unassembled WGS sequence"/>
</dbReference>
<dbReference type="InterPro" id="IPR040357">
    <property type="entry name" value="Vma22/CCDC115"/>
</dbReference>
<accession>A0A1X7VJ83</accession>
<evidence type="ECO:0000256" key="1">
    <source>
        <dbReference type="ARBA" id="ARBA00093634"/>
    </source>
</evidence>
<reference evidence="2" key="2">
    <citation type="submission" date="2017-05" db="UniProtKB">
        <authorList>
            <consortium name="EnsemblMetazoa"/>
        </authorList>
    </citation>
    <scope>IDENTIFICATION</scope>
</reference>
<dbReference type="AlphaFoldDB" id="A0A1X7VJ83"/>
<dbReference type="PANTHER" id="PTHR31996">
    <property type="entry name" value="COILED-COIL DOMAIN-CONTAINING PROTEIN 115"/>
    <property type="match status" value="1"/>
</dbReference>
<proteinExistence type="predicted"/>
<dbReference type="eggNOG" id="ENOG502S392">
    <property type="taxonomic scope" value="Eukaryota"/>
</dbReference>
<dbReference type="KEGG" id="aqu:105316646"/>
<reference evidence="3" key="1">
    <citation type="journal article" date="2010" name="Nature">
        <title>The Amphimedon queenslandica genome and the evolution of animal complexity.</title>
        <authorList>
            <person name="Srivastava M."/>
            <person name="Simakov O."/>
            <person name="Chapman J."/>
            <person name="Fahey B."/>
            <person name="Gauthier M.E."/>
            <person name="Mitros T."/>
            <person name="Richards G.S."/>
            <person name="Conaco C."/>
            <person name="Dacre M."/>
            <person name="Hellsten U."/>
            <person name="Larroux C."/>
            <person name="Putnam N.H."/>
            <person name="Stanke M."/>
            <person name="Adamska M."/>
            <person name="Darling A."/>
            <person name="Degnan S.M."/>
            <person name="Oakley T.H."/>
            <person name="Plachetzki D.C."/>
            <person name="Zhai Y."/>
            <person name="Adamski M."/>
            <person name="Calcino A."/>
            <person name="Cummins S.F."/>
            <person name="Goodstein D.M."/>
            <person name="Harris C."/>
            <person name="Jackson D.J."/>
            <person name="Leys S.P."/>
            <person name="Shu S."/>
            <person name="Woodcroft B.J."/>
            <person name="Vervoort M."/>
            <person name="Kosik K.S."/>
            <person name="Manning G."/>
            <person name="Degnan B.M."/>
            <person name="Rokhsar D.S."/>
        </authorList>
    </citation>
    <scope>NUCLEOTIDE SEQUENCE [LARGE SCALE GENOMIC DNA]</scope>
</reference>
<evidence type="ECO:0000313" key="3">
    <source>
        <dbReference type="Proteomes" id="UP000007879"/>
    </source>
</evidence>
<dbReference type="InParanoid" id="A0A1X7VJ83"/>
<dbReference type="Pfam" id="PF21730">
    <property type="entry name" value="Vma22_CCDC115"/>
    <property type="match status" value="1"/>
</dbReference>
<dbReference type="OMA" id="YFMDQLE"/>
<dbReference type="EnsemblMetazoa" id="XM_011411710.2">
    <property type="protein sequence ID" value="XP_011410012.1"/>
    <property type="gene ID" value="LOC105316646"/>
</dbReference>
<sequence length="168" mass="18862">MADEEKDAILCELFTCLSMLGDLRKQYDQLVSEGYIQLSKARYNLGVSAVGSLQYPNNMAPVVGLDVSDDGQLHIAPMTEDCENNDELDVRKRRGSSKKEKTENRLGKADPLCWFSGLPPQSLRMSQQHFKKSIEIAVELANTQAKIIELQRKLSNKEIEVIASMSEQ</sequence>
<dbReference type="OrthoDB" id="408631at2759"/>